<name>A0A1I7S058_BURXY</name>
<protein>
    <submittedName>
        <fullName evidence="2">F-box domain-containing protein</fullName>
    </submittedName>
</protein>
<sequence length="318" mass="36303">MLPVLPDDLLLRLLSFCEPDDVNNFCLLDKRSNEFVQNFRWHLPRQDSNCIVRIDANDNVYIKMSPATVFSINQRCKKFVFSPRSKPLDDSVFSAYNIHNLAIIGTHSKVCKVTPSLTDWIQLQLNNKNIPQLQHISLKYLDFSSLSYTDFSKLFEIIGINGKVSIKNCIFPVISMIYDVFLQVGKFEYVVENGNTIKELDYNVEEMVRLTENVLDTVISGCSTKLDLSSLVVPSVGVIVKFIQKWRMTREPNDFSQLSFQFLPNKGDLTHSLLQIPNAKTVAGTNVVSINNNHDPTLVIFIHIQQLYIHLGVKSIIF</sequence>
<dbReference type="AlphaFoldDB" id="A0A1I7S058"/>
<proteinExistence type="predicted"/>
<evidence type="ECO:0000313" key="1">
    <source>
        <dbReference type="Proteomes" id="UP000095284"/>
    </source>
</evidence>
<organism evidence="1 2">
    <name type="scientific">Bursaphelenchus xylophilus</name>
    <name type="common">Pinewood nematode worm</name>
    <name type="synonym">Aphelenchoides xylophilus</name>
    <dbReference type="NCBI Taxonomy" id="6326"/>
    <lineage>
        <taxon>Eukaryota</taxon>
        <taxon>Metazoa</taxon>
        <taxon>Ecdysozoa</taxon>
        <taxon>Nematoda</taxon>
        <taxon>Chromadorea</taxon>
        <taxon>Rhabditida</taxon>
        <taxon>Tylenchina</taxon>
        <taxon>Tylenchomorpha</taxon>
        <taxon>Aphelenchoidea</taxon>
        <taxon>Aphelenchoididae</taxon>
        <taxon>Bursaphelenchus</taxon>
    </lineage>
</organism>
<accession>A0A1I7S058</accession>
<dbReference type="WBParaSite" id="BXY_0638100.1">
    <property type="protein sequence ID" value="BXY_0638100.1"/>
    <property type="gene ID" value="BXY_0638100"/>
</dbReference>
<reference evidence="2" key="1">
    <citation type="submission" date="2016-11" db="UniProtKB">
        <authorList>
            <consortium name="WormBaseParasite"/>
        </authorList>
    </citation>
    <scope>IDENTIFICATION</scope>
</reference>
<dbReference type="Proteomes" id="UP000095284">
    <property type="component" value="Unplaced"/>
</dbReference>
<evidence type="ECO:0000313" key="2">
    <source>
        <dbReference type="WBParaSite" id="BXY_0638100.1"/>
    </source>
</evidence>